<dbReference type="OrthoDB" id="5339350at2"/>
<sequence precursor="true">MKRSLMVASFLMLSVSASFADSNAWFVGGEFGGMSIHGKSTASADIHISNGDTVLGGSTSDTFNTTYEAIKIGTYFDYGRIYGSVAYQNETETMTSYTYGLGYDYLFRNKSNFTPFIGVNASYTVADIDDDLAKELSLDKPKGFNYGAEAGVLYALTKNMELEVGVRYMISDIDDTSTFDESGTNVDLKMENDRIVQYYLGLNYKF</sequence>
<reference evidence="4 5" key="2">
    <citation type="journal article" date="2010" name="Stand. Genomic Sci.">
        <title>Complete genome sequence of Sulfurospirillum deleyianum type strain (5175).</title>
        <authorList>
            <person name="Sikorski J."/>
            <person name="Lapidus A."/>
            <person name="Copeland A."/>
            <person name="Glavina Del Rio T."/>
            <person name="Nolan M."/>
            <person name="Lucas S."/>
            <person name="Chen F."/>
            <person name="Tice H."/>
            <person name="Cheng J.F."/>
            <person name="Saunders E."/>
            <person name="Bruce D."/>
            <person name="Goodwin L."/>
            <person name="Pitluck S."/>
            <person name="Ovchinnikova G."/>
            <person name="Pati A."/>
            <person name="Ivanova N."/>
            <person name="Mavromatis K."/>
            <person name="Chen A."/>
            <person name="Palaniappan K."/>
            <person name="Chain P."/>
            <person name="Land M."/>
            <person name="Hauser L."/>
            <person name="Chang Y.J."/>
            <person name="Jeffries C.D."/>
            <person name="Brettin T."/>
            <person name="Detter J.C."/>
            <person name="Han C."/>
            <person name="Rohde M."/>
            <person name="Lang E."/>
            <person name="Spring S."/>
            <person name="Goker M."/>
            <person name="Bristow J."/>
            <person name="Eisen J.A."/>
            <person name="Markowitz V."/>
            <person name="Hugenholtz P."/>
            <person name="Kyrpides N.C."/>
            <person name="Klenk H.P."/>
        </authorList>
    </citation>
    <scope>NUCLEOTIDE SEQUENCE [LARGE SCALE GENOMIC DNA]</scope>
    <source>
        <strain evidence="5">ATCC 51133 / DSM 6946 / 5175</strain>
    </source>
</reference>
<name>D1AZX9_SULD5</name>
<dbReference type="AlphaFoldDB" id="D1AZX9"/>
<feature type="domain" description="Outer membrane protein beta-barrel" evidence="3">
    <location>
        <begin position="7"/>
        <end position="206"/>
    </location>
</feature>
<dbReference type="Pfam" id="PF13505">
    <property type="entry name" value="OMP_b-brl"/>
    <property type="match status" value="1"/>
</dbReference>
<evidence type="ECO:0000256" key="2">
    <source>
        <dbReference type="SAM" id="SignalP"/>
    </source>
</evidence>
<dbReference type="KEGG" id="sdl:Sdel_0560"/>
<dbReference type="Proteomes" id="UP000002222">
    <property type="component" value="Chromosome"/>
</dbReference>
<organism evidence="4 5">
    <name type="scientific">Sulfurospirillum deleyianum (strain ATCC 51133 / DSM 6946 / 5175)</name>
    <dbReference type="NCBI Taxonomy" id="525898"/>
    <lineage>
        <taxon>Bacteria</taxon>
        <taxon>Pseudomonadati</taxon>
        <taxon>Campylobacterota</taxon>
        <taxon>Epsilonproteobacteria</taxon>
        <taxon>Campylobacterales</taxon>
        <taxon>Sulfurospirillaceae</taxon>
        <taxon>Sulfurospirillum</taxon>
    </lineage>
</organism>
<dbReference type="eggNOG" id="COG3637">
    <property type="taxonomic scope" value="Bacteria"/>
</dbReference>
<keyword evidence="1 2" id="KW-0732">Signal</keyword>
<gene>
    <name evidence="4" type="ordered locus">Sdel_0560</name>
</gene>
<dbReference type="RefSeq" id="WP_012856362.1">
    <property type="nucleotide sequence ID" value="NC_013512.1"/>
</dbReference>
<dbReference type="SUPFAM" id="SSF56925">
    <property type="entry name" value="OMPA-like"/>
    <property type="match status" value="1"/>
</dbReference>
<feature type="chain" id="PRO_5003021189" evidence="2">
    <location>
        <begin position="21"/>
        <end position="206"/>
    </location>
</feature>
<reference evidence="5" key="1">
    <citation type="submission" date="2009-11" db="EMBL/GenBank/DDBJ databases">
        <title>The complete genome of Sulfurospirillum deleyianum DSM 6946.</title>
        <authorList>
            <consortium name="US DOE Joint Genome Institute (JGI-PGF)"/>
            <person name="Lucas S."/>
            <person name="Copeland A."/>
            <person name="Lapidus A."/>
            <person name="Glavina del Rio T."/>
            <person name="Dalin E."/>
            <person name="Tice H."/>
            <person name="Bruce D."/>
            <person name="Goodwin L."/>
            <person name="Pitluck S."/>
            <person name="Kyrpides N."/>
            <person name="Mavromatis K."/>
            <person name="Ivanova N."/>
            <person name="Ovchinnikova G."/>
            <person name="Munk A.C."/>
            <person name="Lu M."/>
            <person name="Brettin T."/>
            <person name="Detter J.C."/>
            <person name="Han C."/>
            <person name="Tapia R."/>
            <person name="Larimer F."/>
            <person name="Land M."/>
            <person name="Hauser L."/>
            <person name="Markowitz V."/>
            <person name="Cheng J.F."/>
            <person name="Hugenholtz P."/>
            <person name="Woyke T."/>
            <person name="Wu D."/>
            <person name="Aumann P."/>
            <person name="Schneider S."/>
            <person name="Lang E."/>
            <person name="Spring S."/>
            <person name="Klenk H.P."/>
            <person name="Eisen J.A."/>
        </authorList>
    </citation>
    <scope>NUCLEOTIDE SEQUENCE [LARGE SCALE GENOMIC DNA]</scope>
    <source>
        <strain evidence="5">ATCC 51133 / DSM 6946 / 5175</strain>
    </source>
</reference>
<evidence type="ECO:0000313" key="4">
    <source>
        <dbReference type="EMBL" id="ACZ11596.1"/>
    </source>
</evidence>
<proteinExistence type="predicted"/>
<dbReference type="STRING" id="525898.Sdel_0560"/>
<dbReference type="Gene3D" id="2.40.160.20">
    <property type="match status" value="1"/>
</dbReference>
<accession>D1AZX9</accession>
<evidence type="ECO:0000259" key="3">
    <source>
        <dbReference type="Pfam" id="PF13505"/>
    </source>
</evidence>
<dbReference type="EMBL" id="CP001816">
    <property type="protein sequence ID" value="ACZ11596.1"/>
    <property type="molecule type" value="Genomic_DNA"/>
</dbReference>
<evidence type="ECO:0000313" key="5">
    <source>
        <dbReference type="Proteomes" id="UP000002222"/>
    </source>
</evidence>
<feature type="signal peptide" evidence="2">
    <location>
        <begin position="1"/>
        <end position="20"/>
    </location>
</feature>
<keyword evidence="5" id="KW-1185">Reference proteome</keyword>
<dbReference type="InterPro" id="IPR011250">
    <property type="entry name" value="OMP/PagP_B-barrel"/>
</dbReference>
<dbReference type="HOGENOM" id="CLU_1331350_0_0_7"/>
<evidence type="ECO:0000256" key="1">
    <source>
        <dbReference type="ARBA" id="ARBA00022729"/>
    </source>
</evidence>
<protein>
    <submittedName>
        <fullName evidence="4">Outer membrane insertion C-terminal signal</fullName>
    </submittedName>
</protein>
<dbReference type="InterPro" id="IPR027385">
    <property type="entry name" value="Beta-barrel_OMP"/>
</dbReference>